<dbReference type="SUPFAM" id="SSF141371">
    <property type="entry name" value="PilZ domain-like"/>
    <property type="match status" value="1"/>
</dbReference>
<accession>A0A918N952</accession>
<dbReference type="GO" id="GO:0035438">
    <property type="term" value="F:cyclic-di-GMP binding"/>
    <property type="evidence" value="ECO:0007669"/>
    <property type="project" value="InterPro"/>
</dbReference>
<dbReference type="InterPro" id="IPR009875">
    <property type="entry name" value="PilZ_domain"/>
</dbReference>
<evidence type="ECO:0000256" key="2">
    <source>
        <dbReference type="ARBA" id="ARBA00022741"/>
    </source>
</evidence>
<dbReference type="Pfam" id="PF07238">
    <property type="entry name" value="PilZ"/>
    <property type="match status" value="1"/>
</dbReference>
<evidence type="ECO:0000256" key="1">
    <source>
        <dbReference type="ARBA" id="ARBA00022636"/>
    </source>
</evidence>
<sequence length="520" mass="57785">MNQSTEGEAVTNPADIVRLLRTAQEDVIPVSLVFTQSQRSLSTYVIDVDPQTGLTLDEPMPRALAGELASGTAFTLETHIDGVQIRAPDLSARAAPKAGDEPRFQCPLPAVLYTNQRRRSYRAQVRRSLLIGARVRDEGDVDCTGRLRDMSVDGCGIEFEQDVRARFPELGMTLTIELDFPNHTRLECPAVLQRMSFNGDAGITTLGCRLATMPAQRQTAIAALVTDLQRDQINFRKKGGLREEIPERFLSPEGEPVPVQSPVSKPSSSTAGRRPAKAARSKSASEPRESVEAVWRNTLAAVRRQQQHNRAEPTPDLAEAVQRLSRSWHHQRQPLFVHSRIRSADNTDIEQRTAIALILADHCANKAEDCVTVFAKRLMQGLLRRLPDDQRTLAQLIAAQDALAYRLNNGRVYYQPTQALGQLHRKGQFDAQLIRWLIETQGLYSLGSAVRLSDDSIALVLRHDSQGQPLWVRQVYRISEQSPLPPKDVRLEADGPTVEGPADPVKADLAVDLLRPALRQ</sequence>
<dbReference type="AlphaFoldDB" id="A0A918N952"/>
<dbReference type="Gene3D" id="2.30.110.10">
    <property type="entry name" value="Electron Transport, Fmn-binding Protein, Chain A"/>
    <property type="match status" value="1"/>
</dbReference>
<comment type="caution">
    <text evidence="7">The sequence shown here is derived from an EMBL/GenBank/DDBJ whole genome shotgun (WGS) entry which is preliminary data.</text>
</comment>
<dbReference type="InterPro" id="IPR012349">
    <property type="entry name" value="Split_barrel_FMN-bd"/>
</dbReference>
<evidence type="ECO:0000313" key="8">
    <source>
        <dbReference type="Proteomes" id="UP000626148"/>
    </source>
</evidence>
<organism evidence="7 8">
    <name type="scientific">Saccharospirillum salsuginis</name>
    <dbReference type="NCBI Taxonomy" id="418750"/>
    <lineage>
        <taxon>Bacteria</taxon>
        <taxon>Pseudomonadati</taxon>
        <taxon>Pseudomonadota</taxon>
        <taxon>Gammaproteobacteria</taxon>
        <taxon>Oceanospirillales</taxon>
        <taxon>Saccharospirillaceae</taxon>
        <taxon>Saccharospirillum</taxon>
    </lineage>
</organism>
<feature type="domain" description="PilZ" evidence="5">
    <location>
        <begin position="116"/>
        <end position="225"/>
    </location>
</feature>
<protein>
    <recommendedName>
        <fullName evidence="9">PilZ domain-containing protein</fullName>
    </recommendedName>
</protein>
<keyword evidence="8" id="KW-1185">Reference proteome</keyword>
<dbReference type="Pfam" id="PF07317">
    <property type="entry name" value="PilZN"/>
    <property type="match status" value="1"/>
</dbReference>
<reference evidence="7" key="1">
    <citation type="journal article" date="2014" name="Int. J. Syst. Evol. Microbiol.">
        <title>Complete genome sequence of Corynebacterium casei LMG S-19264T (=DSM 44701T), isolated from a smear-ripened cheese.</title>
        <authorList>
            <consortium name="US DOE Joint Genome Institute (JGI-PGF)"/>
            <person name="Walter F."/>
            <person name="Albersmeier A."/>
            <person name="Kalinowski J."/>
            <person name="Ruckert C."/>
        </authorList>
    </citation>
    <scope>NUCLEOTIDE SEQUENCE</scope>
    <source>
        <strain evidence="7">KCTC 22169</strain>
    </source>
</reference>
<feature type="domain" description="Type III secretion system flagellar brake protein YcgR PilZN" evidence="6">
    <location>
        <begin position="10"/>
        <end position="113"/>
    </location>
</feature>
<keyword evidence="3" id="KW-0975">Bacterial flagellum</keyword>
<dbReference type="Proteomes" id="UP000626148">
    <property type="component" value="Unassembled WGS sequence"/>
</dbReference>
<evidence type="ECO:0008006" key="9">
    <source>
        <dbReference type="Google" id="ProtNLM"/>
    </source>
</evidence>
<dbReference type="EMBL" id="BMXR01000003">
    <property type="protein sequence ID" value="GGX49984.1"/>
    <property type="molecule type" value="Genomic_DNA"/>
</dbReference>
<evidence type="ECO:0000256" key="3">
    <source>
        <dbReference type="ARBA" id="ARBA00023143"/>
    </source>
</evidence>
<feature type="compositionally biased region" description="Low complexity" evidence="4">
    <location>
        <begin position="256"/>
        <end position="269"/>
    </location>
</feature>
<feature type="region of interest" description="Disordered" evidence="4">
    <location>
        <begin position="304"/>
        <end position="324"/>
    </location>
</feature>
<gene>
    <name evidence="7" type="ORF">GCM10007392_16760</name>
</gene>
<evidence type="ECO:0000256" key="4">
    <source>
        <dbReference type="SAM" id="MobiDB-lite"/>
    </source>
</evidence>
<proteinExistence type="predicted"/>
<dbReference type="RefSeq" id="WP_189608081.1">
    <property type="nucleotide sequence ID" value="NZ_BMXR01000003.1"/>
</dbReference>
<keyword evidence="1" id="KW-0973">c-di-GMP</keyword>
<keyword evidence="2" id="KW-0547">Nucleotide-binding</keyword>
<evidence type="ECO:0000313" key="7">
    <source>
        <dbReference type="EMBL" id="GGX49984.1"/>
    </source>
</evidence>
<reference evidence="7" key="2">
    <citation type="submission" date="2020-09" db="EMBL/GenBank/DDBJ databases">
        <authorList>
            <person name="Sun Q."/>
            <person name="Kim S."/>
        </authorList>
    </citation>
    <scope>NUCLEOTIDE SEQUENCE</scope>
    <source>
        <strain evidence="7">KCTC 22169</strain>
    </source>
</reference>
<feature type="region of interest" description="Disordered" evidence="4">
    <location>
        <begin position="247"/>
        <end position="292"/>
    </location>
</feature>
<evidence type="ECO:0000259" key="6">
    <source>
        <dbReference type="Pfam" id="PF07317"/>
    </source>
</evidence>
<name>A0A918N952_9GAMM</name>
<dbReference type="InterPro" id="IPR009926">
    <property type="entry name" value="T3SS_YcgR_PilZN"/>
</dbReference>
<dbReference type="Gene3D" id="2.40.10.220">
    <property type="entry name" value="predicted glycosyltransferase like domains"/>
    <property type="match status" value="1"/>
</dbReference>
<evidence type="ECO:0000259" key="5">
    <source>
        <dbReference type="Pfam" id="PF07238"/>
    </source>
</evidence>